<accession>A0A232LYL1</accession>
<protein>
    <submittedName>
        <fullName evidence="1">Uncharacterized protein</fullName>
    </submittedName>
</protein>
<comment type="caution">
    <text evidence="1">The sequence shown here is derived from an EMBL/GenBank/DDBJ whole genome shotgun (WGS) entry which is preliminary data.</text>
</comment>
<evidence type="ECO:0000313" key="1">
    <source>
        <dbReference type="EMBL" id="OXV09239.1"/>
    </source>
</evidence>
<gene>
    <name evidence="1" type="ORF">Egran_02995</name>
</gene>
<evidence type="ECO:0000313" key="2">
    <source>
        <dbReference type="Proteomes" id="UP000243515"/>
    </source>
</evidence>
<proteinExistence type="predicted"/>
<dbReference type="Proteomes" id="UP000243515">
    <property type="component" value="Unassembled WGS sequence"/>
</dbReference>
<keyword evidence="2" id="KW-1185">Reference proteome</keyword>
<reference evidence="1 2" key="1">
    <citation type="journal article" date="2015" name="Environ. Microbiol.">
        <title>Metagenome sequence of Elaphomyces granulatus from sporocarp tissue reveals Ascomycota ectomycorrhizal fingerprints of genome expansion and a Proteobacteria-rich microbiome.</title>
        <authorList>
            <person name="Quandt C.A."/>
            <person name="Kohler A."/>
            <person name="Hesse C.N."/>
            <person name="Sharpton T.J."/>
            <person name="Martin F."/>
            <person name="Spatafora J.W."/>
        </authorList>
    </citation>
    <scope>NUCLEOTIDE SEQUENCE [LARGE SCALE GENOMIC DNA]</scope>
    <source>
        <strain evidence="1 2">OSC145934</strain>
    </source>
</reference>
<dbReference type="EMBL" id="NPHW01003632">
    <property type="protein sequence ID" value="OXV09239.1"/>
    <property type="molecule type" value="Genomic_DNA"/>
</dbReference>
<dbReference type="AlphaFoldDB" id="A0A232LYL1"/>
<sequence length="87" mass="10176">MAMEHDRVQRKLLRPDLIFDYVEERTEDNISGYLAFNIGQGHTVIEADISAERVYWNKPMILSDSELLTWIKADRSNSPIQNKVRIL</sequence>
<organism evidence="1 2">
    <name type="scientific">Elaphomyces granulatus</name>
    <dbReference type="NCBI Taxonomy" id="519963"/>
    <lineage>
        <taxon>Eukaryota</taxon>
        <taxon>Fungi</taxon>
        <taxon>Dikarya</taxon>
        <taxon>Ascomycota</taxon>
        <taxon>Pezizomycotina</taxon>
        <taxon>Eurotiomycetes</taxon>
        <taxon>Eurotiomycetidae</taxon>
        <taxon>Eurotiales</taxon>
        <taxon>Elaphomycetaceae</taxon>
        <taxon>Elaphomyces</taxon>
    </lineage>
</organism>
<name>A0A232LYL1_9EURO</name>